<dbReference type="Proteomes" id="UP001500784">
    <property type="component" value="Unassembled WGS sequence"/>
</dbReference>
<evidence type="ECO:0000313" key="2">
    <source>
        <dbReference type="Proteomes" id="UP001500784"/>
    </source>
</evidence>
<organism evidence="1 2">
    <name type="scientific">Arthrobacter gandavensis</name>
    <dbReference type="NCBI Taxonomy" id="169960"/>
    <lineage>
        <taxon>Bacteria</taxon>
        <taxon>Bacillati</taxon>
        <taxon>Actinomycetota</taxon>
        <taxon>Actinomycetes</taxon>
        <taxon>Micrococcales</taxon>
        <taxon>Micrococcaceae</taxon>
        <taxon>Arthrobacter</taxon>
    </lineage>
</organism>
<gene>
    <name evidence="1" type="ORF">GCM10009688_10790</name>
</gene>
<protein>
    <submittedName>
        <fullName evidence="1">Uncharacterized protein</fullName>
    </submittedName>
</protein>
<name>A0ABN2P3W0_9MICC</name>
<dbReference type="RefSeq" id="WP_211372325.1">
    <property type="nucleotide sequence ID" value="NZ_BAAALV010000002.1"/>
</dbReference>
<keyword evidence="2" id="KW-1185">Reference proteome</keyword>
<proteinExistence type="predicted"/>
<dbReference type="EMBL" id="BAAALV010000002">
    <property type="protein sequence ID" value="GAA1908411.1"/>
    <property type="molecule type" value="Genomic_DNA"/>
</dbReference>
<reference evidence="1 2" key="1">
    <citation type="journal article" date="2019" name="Int. J. Syst. Evol. Microbiol.">
        <title>The Global Catalogue of Microorganisms (GCM) 10K type strain sequencing project: providing services to taxonomists for standard genome sequencing and annotation.</title>
        <authorList>
            <consortium name="The Broad Institute Genomics Platform"/>
            <consortium name="The Broad Institute Genome Sequencing Center for Infectious Disease"/>
            <person name="Wu L."/>
            <person name="Ma J."/>
        </authorList>
    </citation>
    <scope>NUCLEOTIDE SEQUENCE [LARGE SCALE GENOMIC DNA]</scope>
    <source>
        <strain evidence="1 2">JCM 13316</strain>
    </source>
</reference>
<accession>A0ABN2P3W0</accession>
<sequence>MSTTPAPADRPEATPVPNADRTVTVWEDGMKLDFTFADCMRYHGPGFPGGVAHAFAALGRALPELADRTAGGRVERRQIRVRTAFPGPGGRDAIELVTRAVTGERFEVVPELARPERGSTLARYVFEISAGDSTVTCVLRDDGIVADEFIELGAKAEKTDAELARVEVLKVEMRDRILSRDPAMVYDLEG</sequence>
<evidence type="ECO:0000313" key="1">
    <source>
        <dbReference type="EMBL" id="GAA1908411.1"/>
    </source>
</evidence>
<comment type="caution">
    <text evidence="1">The sequence shown here is derived from an EMBL/GenBank/DDBJ whole genome shotgun (WGS) entry which is preliminary data.</text>
</comment>